<organism evidence="1 2">
    <name type="scientific">Eumeta variegata</name>
    <name type="common">Bagworm moth</name>
    <name type="synonym">Eumeta japonica</name>
    <dbReference type="NCBI Taxonomy" id="151549"/>
    <lineage>
        <taxon>Eukaryota</taxon>
        <taxon>Metazoa</taxon>
        <taxon>Ecdysozoa</taxon>
        <taxon>Arthropoda</taxon>
        <taxon>Hexapoda</taxon>
        <taxon>Insecta</taxon>
        <taxon>Pterygota</taxon>
        <taxon>Neoptera</taxon>
        <taxon>Endopterygota</taxon>
        <taxon>Lepidoptera</taxon>
        <taxon>Glossata</taxon>
        <taxon>Ditrysia</taxon>
        <taxon>Tineoidea</taxon>
        <taxon>Psychidae</taxon>
        <taxon>Oiketicinae</taxon>
        <taxon>Eumeta</taxon>
    </lineage>
</organism>
<proteinExistence type="predicted"/>
<dbReference type="EMBL" id="BGZK01000737">
    <property type="protein sequence ID" value="GBP58517.1"/>
    <property type="molecule type" value="Genomic_DNA"/>
</dbReference>
<sequence>MKQANTLNKKMLIRGNRIPNGGGRVDRREPLGLSLTGRIKQRKLLLHICMLCEDARIQSGPVLASGFQSISFCCHYIYEILPNAGRRRDLPQ</sequence>
<dbReference type="AlphaFoldDB" id="A0A4C1X8G0"/>
<dbReference type="Proteomes" id="UP000299102">
    <property type="component" value="Unassembled WGS sequence"/>
</dbReference>
<reference evidence="1 2" key="1">
    <citation type="journal article" date="2019" name="Commun. Biol.">
        <title>The bagworm genome reveals a unique fibroin gene that provides high tensile strength.</title>
        <authorList>
            <person name="Kono N."/>
            <person name="Nakamura H."/>
            <person name="Ohtoshi R."/>
            <person name="Tomita M."/>
            <person name="Numata K."/>
            <person name="Arakawa K."/>
        </authorList>
    </citation>
    <scope>NUCLEOTIDE SEQUENCE [LARGE SCALE GENOMIC DNA]</scope>
</reference>
<evidence type="ECO:0000313" key="2">
    <source>
        <dbReference type="Proteomes" id="UP000299102"/>
    </source>
</evidence>
<accession>A0A4C1X8G0</accession>
<comment type="caution">
    <text evidence="1">The sequence shown here is derived from an EMBL/GenBank/DDBJ whole genome shotgun (WGS) entry which is preliminary data.</text>
</comment>
<evidence type="ECO:0000313" key="1">
    <source>
        <dbReference type="EMBL" id="GBP58517.1"/>
    </source>
</evidence>
<keyword evidence="2" id="KW-1185">Reference proteome</keyword>
<gene>
    <name evidence="1" type="ORF">EVAR_33867_1</name>
</gene>
<protein>
    <submittedName>
        <fullName evidence="1">Uncharacterized protein</fullName>
    </submittedName>
</protein>
<name>A0A4C1X8G0_EUMVA</name>